<dbReference type="PANTHER" id="PTHR48050:SF27">
    <property type="entry name" value="GLUCOSYLTRANSFERASE, PUTATIVE (AFU_ORTHOLOGUE AFUA_7G04880)-RELATED"/>
    <property type="match status" value="1"/>
</dbReference>
<reference evidence="5" key="2">
    <citation type="submission" date="2015-01" db="EMBL/GenBank/DDBJ databases">
        <title>Evolutionary Origins and Diversification of the Mycorrhizal Mutualists.</title>
        <authorList>
            <consortium name="DOE Joint Genome Institute"/>
            <consortium name="Mycorrhizal Genomics Consortium"/>
            <person name="Kohler A."/>
            <person name="Kuo A."/>
            <person name="Nagy L.G."/>
            <person name="Floudas D."/>
            <person name="Copeland A."/>
            <person name="Barry K.W."/>
            <person name="Cichocki N."/>
            <person name="Veneault-Fourrey C."/>
            <person name="LaButti K."/>
            <person name="Lindquist E.A."/>
            <person name="Lipzen A."/>
            <person name="Lundell T."/>
            <person name="Morin E."/>
            <person name="Murat C."/>
            <person name="Riley R."/>
            <person name="Ohm R."/>
            <person name="Sun H."/>
            <person name="Tunlid A."/>
            <person name="Henrissat B."/>
            <person name="Grigoriev I.V."/>
            <person name="Hibbett D.S."/>
            <person name="Martin F."/>
        </authorList>
    </citation>
    <scope>NUCLEOTIDE SEQUENCE [LARGE SCALE GENOMIC DNA]</scope>
    <source>
        <strain evidence="5">Zn</strain>
    </source>
</reference>
<keyword evidence="1 4" id="KW-0808">Transferase</keyword>
<dbReference type="STRING" id="913774.A0A0C3GWP4"/>
<dbReference type="SUPFAM" id="SSF53756">
    <property type="entry name" value="UDP-Glycosyltransferase/glycogen phosphorylase"/>
    <property type="match status" value="1"/>
</dbReference>
<feature type="region of interest" description="Disordered" evidence="2">
    <location>
        <begin position="20"/>
        <end position="48"/>
    </location>
</feature>
<keyword evidence="5" id="KW-1185">Reference proteome</keyword>
<dbReference type="InterPro" id="IPR050426">
    <property type="entry name" value="Glycosyltransferase_28"/>
</dbReference>
<organism evidence="4 5">
    <name type="scientific">Oidiodendron maius (strain Zn)</name>
    <dbReference type="NCBI Taxonomy" id="913774"/>
    <lineage>
        <taxon>Eukaryota</taxon>
        <taxon>Fungi</taxon>
        <taxon>Dikarya</taxon>
        <taxon>Ascomycota</taxon>
        <taxon>Pezizomycotina</taxon>
        <taxon>Leotiomycetes</taxon>
        <taxon>Leotiomycetes incertae sedis</taxon>
        <taxon>Myxotrichaceae</taxon>
        <taxon>Oidiodendron</taxon>
    </lineage>
</organism>
<dbReference type="FunFam" id="3.40.50.2000:FF:000009">
    <property type="entry name" value="Sterol 3-beta-glucosyltransferase UGT80A2"/>
    <property type="match status" value="1"/>
</dbReference>
<dbReference type="PANTHER" id="PTHR48050">
    <property type="entry name" value="STEROL 3-BETA-GLUCOSYLTRANSFERASE"/>
    <property type="match status" value="1"/>
</dbReference>
<gene>
    <name evidence="4" type="ORF">OIDMADRAFT_45011</name>
</gene>
<dbReference type="Pfam" id="PF03033">
    <property type="entry name" value="Glyco_transf_28"/>
    <property type="match status" value="1"/>
</dbReference>
<dbReference type="CDD" id="cd03784">
    <property type="entry name" value="GT1_Gtf-like"/>
    <property type="match status" value="1"/>
</dbReference>
<evidence type="ECO:0000256" key="1">
    <source>
        <dbReference type="ARBA" id="ARBA00022679"/>
    </source>
</evidence>
<evidence type="ECO:0000313" key="5">
    <source>
        <dbReference type="Proteomes" id="UP000054321"/>
    </source>
</evidence>
<dbReference type="HOGENOM" id="CLU_000537_1_1_1"/>
<dbReference type="GO" id="GO:0016906">
    <property type="term" value="F:sterol 3-beta-glucosyltransferase activity"/>
    <property type="evidence" value="ECO:0007669"/>
    <property type="project" value="UniProtKB-ARBA"/>
</dbReference>
<dbReference type="Proteomes" id="UP000054321">
    <property type="component" value="Unassembled WGS sequence"/>
</dbReference>
<protein>
    <submittedName>
        <fullName evidence="4">Glycosyltransferase family 1 protein</fullName>
    </submittedName>
</protein>
<name>A0A0C3GWP4_OIDMZ</name>
<dbReference type="GO" id="GO:0005975">
    <property type="term" value="P:carbohydrate metabolic process"/>
    <property type="evidence" value="ECO:0007669"/>
    <property type="project" value="InterPro"/>
</dbReference>
<dbReference type="InterPro" id="IPR004276">
    <property type="entry name" value="GlycoTrans_28_N"/>
</dbReference>
<dbReference type="AlphaFoldDB" id="A0A0C3GWP4"/>
<dbReference type="InterPro" id="IPR002213">
    <property type="entry name" value="UDP_glucos_trans"/>
</dbReference>
<dbReference type="InParanoid" id="A0A0C3GWP4"/>
<evidence type="ECO:0000313" key="4">
    <source>
        <dbReference type="EMBL" id="KIM95649.1"/>
    </source>
</evidence>
<feature type="domain" description="Glycosyltransferase family 28 N-terminal" evidence="3">
    <location>
        <begin position="94"/>
        <end position="241"/>
    </location>
</feature>
<accession>A0A0C3GWP4</accession>
<feature type="compositionally biased region" description="Polar residues" evidence="2">
    <location>
        <begin position="20"/>
        <end position="46"/>
    </location>
</feature>
<evidence type="ECO:0000256" key="2">
    <source>
        <dbReference type="SAM" id="MobiDB-lite"/>
    </source>
</evidence>
<dbReference type="OrthoDB" id="5835829at2759"/>
<dbReference type="Gene3D" id="3.40.50.2000">
    <property type="entry name" value="Glycogen Phosphorylase B"/>
    <property type="match status" value="2"/>
</dbReference>
<sequence length="797" mass="86369">MEKQADFTVKQGVPAVSQPLAYQSTGNSNSPSIEYSTADDNASTIPHYSGLETEHHDADTVLEDDVPPAYHQLVVGDGDVSAEVMQSEHPILNIVIQVVGSQGDAQPFIALGKELQRSGHRVRVATHTSFEISVRESGLEFFSIDGGLEQPVAYMINNPGIISTLAGLRNGEIASKRKMILQMLEGFWNSCIEPDAETNRPFVADAIIANPPSFAHMHCAQALGIPLHLICTIPCSPTKAFPHPLANIRKSSHADIGTHNFLSYGLVELMTWQGLEDIINTWRETSLSLEPIRAMMGVGLADYLHVPLTYFWSPSLLPKPSDWGPNIDVCGFLSNEPSDYTPPGEVEEFLRAGPAPIYIGIENNGMDNPAVMARIILSAVQEAGVRATISKQWSTLGTDYQGPNVLFIDDCPPEWLFKRVCAVVHDGEARITACGLRNGCPTAIIPVYGEQSFWGDRVAAAGAGPRPIDHKSLTITNLVAAIRICLKLETQQAAQRIADGMSREFAVSEAVKSFHRQLPVKEMRCDLIPRKPAVWCCEMANRRQLKLSDEAAYILMEQKQLKMENMKVYRCQLIEIENERWDPLTAGSSSLIDTISTLTSNGKNVFVQPYKELKKVQSLRSDTAAAAAGVAGKSVGKISGGLAKGVLLDLPVAMADGFHAMPMLYGDKKMKRGPVSDWKSGMVVGGKAFAYGFYDGFTGIVTAPAKGAVNDGGVGFAKGLVTGTLGVLFKPGAAMLGLVGYPLLGMFKSISSLHASPAESKILLAKQIQGSEIERRLRPSDETIQQVLRAFAVANRS</sequence>
<reference evidence="4 5" key="1">
    <citation type="submission" date="2014-04" db="EMBL/GenBank/DDBJ databases">
        <authorList>
            <consortium name="DOE Joint Genome Institute"/>
            <person name="Kuo A."/>
            <person name="Martino E."/>
            <person name="Perotto S."/>
            <person name="Kohler A."/>
            <person name="Nagy L.G."/>
            <person name="Floudas D."/>
            <person name="Copeland A."/>
            <person name="Barry K.W."/>
            <person name="Cichocki N."/>
            <person name="Veneault-Fourrey C."/>
            <person name="LaButti K."/>
            <person name="Lindquist E.A."/>
            <person name="Lipzen A."/>
            <person name="Lundell T."/>
            <person name="Morin E."/>
            <person name="Murat C."/>
            <person name="Sun H."/>
            <person name="Tunlid A."/>
            <person name="Henrissat B."/>
            <person name="Grigoriev I.V."/>
            <person name="Hibbett D.S."/>
            <person name="Martin F."/>
            <person name="Nordberg H.P."/>
            <person name="Cantor M.N."/>
            <person name="Hua S.X."/>
        </authorList>
    </citation>
    <scope>NUCLEOTIDE SEQUENCE [LARGE SCALE GENOMIC DNA]</scope>
    <source>
        <strain evidence="4 5">Zn</strain>
    </source>
</reference>
<evidence type="ECO:0000259" key="3">
    <source>
        <dbReference type="Pfam" id="PF03033"/>
    </source>
</evidence>
<proteinExistence type="predicted"/>
<dbReference type="EMBL" id="KN832886">
    <property type="protein sequence ID" value="KIM95649.1"/>
    <property type="molecule type" value="Genomic_DNA"/>
</dbReference>